<protein>
    <submittedName>
        <fullName evidence="1">CopG family ribbon-helix-helix protein</fullName>
    </submittedName>
</protein>
<dbReference type="CDD" id="cd22233">
    <property type="entry name" value="RHH_CopAso-like"/>
    <property type="match status" value="1"/>
</dbReference>
<accession>A0ABN1ELE0</accession>
<dbReference type="Gene3D" id="1.10.1220.10">
    <property type="entry name" value="Met repressor-like"/>
    <property type="match status" value="1"/>
</dbReference>
<organism evidence="1 2">
    <name type="scientific">Craurococcus roseus</name>
    <dbReference type="NCBI Taxonomy" id="77585"/>
    <lineage>
        <taxon>Bacteria</taxon>
        <taxon>Pseudomonadati</taxon>
        <taxon>Pseudomonadota</taxon>
        <taxon>Alphaproteobacteria</taxon>
        <taxon>Acetobacterales</taxon>
        <taxon>Acetobacteraceae</taxon>
        <taxon>Craurococcus</taxon>
    </lineage>
</organism>
<dbReference type="RefSeq" id="WP_343893492.1">
    <property type="nucleotide sequence ID" value="NZ_BAAAFZ010000007.1"/>
</dbReference>
<comment type="caution">
    <text evidence="1">The sequence shown here is derived from an EMBL/GenBank/DDBJ whole genome shotgun (WGS) entry which is preliminary data.</text>
</comment>
<dbReference type="InterPro" id="IPR010985">
    <property type="entry name" value="Ribbon_hlx_hlx"/>
</dbReference>
<gene>
    <name evidence="1" type="ORF">GCM10009416_04290</name>
</gene>
<keyword evidence="2" id="KW-1185">Reference proteome</keyword>
<dbReference type="InterPro" id="IPR052991">
    <property type="entry name" value="Non-func_TypeII_TA_Antitoxin"/>
</dbReference>
<reference evidence="1 2" key="1">
    <citation type="journal article" date="2019" name="Int. J. Syst. Evol. Microbiol.">
        <title>The Global Catalogue of Microorganisms (GCM) 10K type strain sequencing project: providing services to taxonomists for standard genome sequencing and annotation.</title>
        <authorList>
            <consortium name="The Broad Institute Genomics Platform"/>
            <consortium name="The Broad Institute Genome Sequencing Center for Infectious Disease"/>
            <person name="Wu L."/>
            <person name="Ma J."/>
        </authorList>
    </citation>
    <scope>NUCLEOTIDE SEQUENCE [LARGE SCALE GENOMIC DNA]</scope>
    <source>
        <strain evidence="1 2">JCM 9933</strain>
    </source>
</reference>
<proteinExistence type="predicted"/>
<dbReference type="PANTHER" id="PTHR40688:SF2">
    <property type="entry name" value="RIBBON-HELIX-HELIX PROTEIN COPG DOMAIN-CONTAINING PROTEIN"/>
    <property type="match status" value="1"/>
</dbReference>
<dbReference type="Proteomes" id="UP001501588">
    <property type="component" value="Unassembled WGS sequence"/>
</dbReference>
<evidence type="ECO:0000313" key="1">
    <source>
        <dbReference type="EMBL" id="GAA0569154.1"/>
    </source>
</evidence>
<dbReference type="EMBL" id="BAAAFZ010000007">
    <property type="protein sequence ID" value="GAA0569154.1"/>
    <property type="molecule type" value="Genomic_DNA"/>
</dbReference>
<name>A0ABN1ELE0_9PROT</name>
<dbReference type="PANTHER" id="PTHR40688">
    <property type="match status" value="1"/>
</dbReference>
<dbReference type="SUPFAM" id="SSF47598">
    <property type="entry name" value="Ribbon-helix-helix"/>
    <property type="match status" value="1"/>
</dbReference>
<evidence type="ECO:0000313" key="2">
    <source>
        <dbReference type="Proteomes" id="UP001501588"/>
    </source>
</evidence>
<sequence length="85" mass="9452">MTDSSTLTVRLSNETKDRLATLAGRTKRTRNFLAAEAIAAYVERELAIVEAIERGRADARAGRVTPHDEVMREVREIIEAARAGR</sequence>
<dbReference type="InterPro" id="IPR013321">
    <property type="entry name" value="Arc_rbn_hlx_hlx"/>
</dbReference>